<comment type="caution">
    <text evidence="2">The sequence shown here is derived from an EMBL/GenBank/DDBJ whole genome shotgun (WGS) entry which is preliminary data.</text>
</comment>
<protein>
    <submittedName>
        <fullName evidence="2">Alpha-N-acetylglucosaminidase TIM-barrel domain-containing protein</fullName>
    </submittedName>
</protein>
<sequence length="53" mass="6268">MPEVALRATSPYQNRFFLGESAFGYSTPYCNWERWEDKIDWLAVDIIYGSFII</sequence>
<dbReference type="RefSeq" id="WP_285903364.1">
    <property type="nucleotide sequence ID" value="NZ_CP166679.1"/>
</dbReference>
<evidence type="ECO:0000313" key="2">
    <source>
        <dbReference type="EMBL" id="MFD2790806.1"/>
    </source>
</evidence>
<keyword evidence="3" id="KW-1185">Reference proteome</keyword>
<accession>A0ABW5VIG3</accession>
<dbReference type="Proteomes" id="UP001597532">
    <property type="component" value="Unassembled WGS sequence"/>
</dbReference>
<proteinExistence type="predicted"/>
<gene>
    <name evidence="2" type="ORF">ACFS1K_13610</name>
</gene>
<organism evidence="2 3">
    <name type="scientific">Arenibacter antarcticus</name>
    <dbReference type="NCBI Taxonomy" id="2040469"/>
    <lineage>
        <taxon>Bacteria</taxon>
        <taxon>Pseudomonadati</taxon>
        <taxon>Bacteroidota</taxon>
        <taxon>Flavobacteriia</taxon>
        <taxon>Flavobacteriales</taxon>
        <taxon>Flavobacteriaceae</taxon>
        <taxon>Arenibacter</taxon>
    </lineage>
</organism>
<dbReference type="Gene3D" id="3.20.20.80">
    <property type="entry name" value="Glycosidases"/>
    <property type="match status" value="1"/>
</dbReference>
<evidence type="ECO:0000313" key="3">
    <source>
        <dbReference type="Proteomes" id="UP001597532"/>
    </source>
</evidence>
<evidence type="ECO:0000259" key="1">
    <source>
        <dbReference type="Pfam" id="PF05089"/>
    </source>
</evidence>
<name>A0ABW5VIG3_9FLAO</name>
<dbReference type="EMBL" id="JBHUOK010000030">
    <property type="protein sequence ID" value="MFD2790806.1"/>
    <property type="molecule type" value="Genomic_DNA"/>
</dbReference>
<dbReference type="InterPro" id="IPR024733">
    <property type="entry name" value="NAGLU_tim-barrel"/>
</dbReference>
<reference evidence="3" key="1">
    <citation type="journal article" date="2019" name="Int. J. Syst. Evol. Microbiol.">
        <title>The Global Catalogue of Microorganisms (GCM) 10K type strain sequencing project: providing services to taxonomists for standard genome sequencing and annotation.</title>
        <authorList>
            <consortium name="The Broad Institute Genomics Platform"/>
            <consortium name="The Broad Institute Genome Sequencing Center for Infectious Disease"/>
            <person name="Wu L."/>
            <person name="Ma J."/>
        </authorList>
    </citation>
    <scope>NUCLEOTIDE SEQUENCE [LARGE SCALE GENOMIC DNA]</scope>
    <source>
        <strain evidence="3">KCTC 52924</strain>
    </source>
</reference>
<feature type="domain" description="Alpha-N-acetylglucosaminidase tim-barrel" evidence="1">
    <location>
        <begin position="15"/>
        <end position="44"/>
    </location>
</feature>
<dbReference type="Pfam" id="PF05089">
    <property type="entry name" value="NAGLU"/>
    <property type="match status" value="1"/>
</dbReference>